<dbReference type="GO" id="GO:0045893">
    <property type="term" value="P:positive regulation of DNA-templated transcription"/>
    <property type="evidence" value="ECO:0007669"/>
    <property type="project" value="TreeGrafter"/>
</dbReference>
<feature type="region of interest" description="Disordered" evidence="1">
    <location>
        <begin position="1"/>
        <end position="49"/>
    </location>
</feature>
<keyword evidence="3" id="KW-1185">Reference proteome</keyword>
<evidence type="ECO:0000313" key="4">
    <source>
        <dbReference type="RefSeq" id="XP_028020382.1"/>
    </source>
</evidence>
<proteinExistence type="predicted"/>
<feature type="region of interest" description="Disordered" evidence="1">
    <location>
        <begin position="264"/>
        <end position="292"/>
    </location>
</feature>
<dbReference type="InterPro" id="IPR042945">
    <property type="entry name" value="LBH_dom_prot"/>
</dbReference>
<dbReference type="PANTHER" id="PTHR14987:SF1">
    <property type="entry name" value="LBH DOMAIN-CONTAINING PROTEIN 1"/>
    <property type="match status" value="1"/>
</dbReference>
<name>A0A452CBD0_BALAC</name>
<organism evidence="3 4">
    <name type="scientific">Balaenoptera acutorostrata</name>
    <name type="common">Common minke whale</name>
    <name type="synonym">Balaena rostrata</name>
    <dbReference type="NCBI Taxonomy" id="9767"/>
    <lineage>
        <taxon>Eukaryota</taxon>
        <taxon>Metazoa</taxon>
        <taxon>Chordata</taxon>
        <taxon>Craniata</taxon>
        <taxon>Vertebrata</taxon>
        <taxon>Euteleostomi</taxon>
        <taxon>Mammalia</taxon>
        <taxon>Eutheria</taxon>
        <taxon>Laurasiatheria</taxon>
        <taxon>Artiodactyla</taxon>
        <taxon>Whippomorpha</taxon>
        <taxon>Cetacea</taxon>
        <taxon>Mysticeti</taxon>
        <taxon>Balaenopteridae</taxon>
        <taxon>Balaenoptera</taxon>
    </lineage>
</organism>
<dbReference type="AlphaFoldDB" id="A0A452CBD0"/>
<evidence type="ECO:0000259" key="2">
    <source>
        <dbReference type="Pfam" id="PF15317"/>
    </source>
</evidence>
<dbReference type="InterPro" id="IPR038990">
    <property type="entry name" value="LBH_dom"/>
</dbReference>
<protein>
    <submittedName>
        <fullName evidence="4">LBH domain-containing protein 1 isoform X1</fullName>
    </submittedName>
</protein>
<dbReference type="PANTHER" id="PTHR14987">
    <property type="entry name" value="PROTEIN LBH-RELATED"/>
    <property type="match status" value="1"/>
</dbReference>
<feature type="region of interest" description="Disordered" evidence="1">
    <location>
        <begin position="212"/>
        <end position="251"/>
    </location>
</feature>
<feature type="compositionally biased region" description="Basic and acidic residues" evidence="1">
    <location>
        <begin position="234"/>
        <end position="245"/>
    </location>
</feature>
<accession>A0A452CBD0</accession>
<reference evidence="4" key="1">
    <citation type="submission" date="2025-08" db="UniProtKB">
        <authorList>
            <consortium name="RefSeq"/>
        </authorList>
    </citation>
    <scope>IDENTIFICATION</scope>
</reference>
<evidence type="ECO:0000313" key="3">
    <source>
        <dbReference type="Proteomes" id="UP001652580"/>
    </source>
</evidence>
<dbReference type="Proteomes" id="UP001652580">
    <property type="component" value="Chromosome 9"/>
</dbReference>
<sequence>MALVPGSSEDGPWPRDSPGSSQQPESPRLTNPLWEDRGEIGQVEGRQDVQVSTSPPCVLLLAYVPIWPKPPAVPIQVVCQKTRLPSIVVEASEAEASEESGELRWPHEELQLLTDDEEEEVEVFFQDQSEEPGWTWSTLDPKSPLRTFNPELSWGQEQVDQDASWIPEETDCQEAPNPCPLWDSASGSRVCRSCFVEYSHFLPPRSFEGAEEEAVQATAGVEPGAATEAPGGRGCDRRRADHEAPPQEAGVQCTCQHYSVWEEAQKTPPADPACPERESSHGSGSPPQVSQD</sequence>
<gene>
    <name evidence="4" type="primary">LBHD1</name>
</gene>
<dbReference type="GeneID" id="103001456"/>
<dbReference type="Pfam" id="PF15317">
    <property type="entry name" value="Lbh"/>
    <property type="match status" value="1"/>
</dbReference>
<dbReference type="RefSeq" id="XP_028020382.1">
    <property type="nucleotide sequence ID" value="XM_028164581.2"/>
</dbReference>
<feature type="compositionally biased region" description="Polar residues" evidence="1">
    <location>
        <begin position="281"/>
        <end position="292"/>
    </location>
</feature>
<feature type="compositionally biased region" description="Polar residues" evidence="1">
    <location>
        <begin position="18"/>
        <end position="29"/>
    </location>
</feature>
<dbReference type="InParanoid" id="A0A452CBD0"/>
<feature type="domain" description="LBH" evidence="2">
    <location>
        <begin position="1"/>
        <end position="130"/>
    </location>
</feature>
<dbReference type="GO" id="GO:0005634">
    <property type="term" value="C:nucleus"/>
    <property type="evidence" value="ECO:0007669"/>
    <property type="project" value="TreeGrafter"/>
</dbReference>
<evidence type="ECO:0000256" key="1">
    <source>
        <dbReference type="SAM" id="MobiDB-lite"/>
    </source>
</evidence>